<accession>A0ABD3RXR4</accession>
<reference evidence="3 4" key="1">
    <citation type="submission" date="2024-10" db="EMBL/GenBank/DDBJ databases">
        <title>Updated reference genomes for cyclostephanoid diatoms.</title>
        <authorList>
            <person name="Roberts W.R."/>
            <person name="Alverson A.J."/>
        </authorList>
    </citation>
    <scope>NUCLEOTIDE SEQUENCE [LARGE SCALE GENOMIC DNA]</scope>
    <source>
        <strain evidence="3 4">AJA228-03</strain>
    </source>
</reference>
<protein>
    <recommendedName>
        <fullName evidence="2">HhH-GPD domain-containing protein</fullName>
    </recommendedName>
</protein>
<dbReference type="Gene3D" id="1.10.340.30">
    <property type="entry name" value="Hypothetical protein, domain 2"/>
    <property type="match status" value="1"/>
</dbReference>
<evidence type="ECO:0000313" key="3">
    <source>
        <dbReference type="EMBL" id="KAL3817020.1"/>
    </source>
</evidence>
<dbReference type="GO" id="GO:0016787">
    <property type="term" value="F:hydrolase activity"/>
    <property type="evidence" value="ECO:0007669"/>
    <property type="project" value="UniProtKB-ARBA"/>
</dbReference>
<dbReference type="EMBL" id="JALLPB020000121">
    <property type="protein sequence ID" value="KAL3817020.1"/>
    <property type="molecule type" value="Genomic_DNA"/>
</dbReference>
<dbReference type="InterPro" id="IPR003265">
    <property type="entry name" value="HhH-GPD_domain"/>
</dbReference>
<dbReference type="PANTHER" id="PTHR47203">
    <property type="match status" value="1"/>
</dbReference>
<dbReference type="InterPro" id="IPR023170">
    <property type="entry name" value="HhH_base_excis_C"/>
</dbReference>
<sequence length="392" mass="43777">MIPAPKEVASKKHSRSKPTLAATTDEVVSSKIKRARRYETAAFSLMSKPQKPIKAERTPSSSIRSICLEATVDVSDRHRPTPAGCHLLVHELGKLHPDVISNNNERRGAWALQRNYANDRELLHQRKTGEIFPITDAIISTMLSQNTTAANQDRAFASLKKAFPGGWEQVAAELNTSRIEDAIRVAGLAQVRAERLLSMLQIILSERGEANFEYLQNFHSTDDIVRELYRFKGMGPKTISCVLLFALGRPDFPVDTHVLRISKLMGWIPQSYSREAAYQYLNNHIPDECKLDLHCLLVTHGKQCNKCAARGRAQFPPTKQWVCPIASIKNGELVAANIRENVSTEVMNPIAVKKDHDIGSTYFFKAAQQEPDRANWNSEIPVKVESVTSGGV</sequence>
<dbReference type="InterPro" id="IPR011257">
    <property type="entry name" value="DNA_glycosylase"/>
</dbReference>
<organism evidence="3 4">
    <name type="scientific">Cyclostephanos tholiformis</name>
    <dbReference type="NCBI Taxonomy" id="382380"/>
    <lineage>
        <taxon>Eukaryota</taxon>
        <taxon>Sar</taxon>
        <taxon>Stramenopiles</taxon>
        <taxon>Ochrophyta</taxon>
        <taxon>Bacillariophyta</taxon>
        <taxon>Coscinodiscophyceae</taxon>
        <taxon>Thalassiosirophycidae</taxon>
        <taxon>Stephanodiscales</taxon>
        <taxon>Stephanodiscaceae</taxon>
        <taxon>Cyclostephanos</taxon>
    </lineage>
</organism>
<keyword evidence="4" id="KW-1185">Reference proteome</keyword>
<dbReference type="Proteomes" id="UP001530377">
    <property type="component" value="Unassembled WGS sequence"/>
</dbReference>
<dbReference type="PANTHER" id="PTHR47203:SF1">
    <property type="entry name" value="HYPOTHETICAL BASE EXCISION DNA REPAIR PROTEIN (EUROFUNG)"/>
    <property type="match status" value="1"/>
</dbReference>
<feature type="domain" description="HhH-GPD" evidence="2">
    <location>
        <begin position="143"/>
        <end position="303"/>
    </location>
</feature>
<gene>
    <name evidence="3" type="ORF">ACHAXA_002932</name>
</gene>
<dbReference type="SUPFAM" id="SSF48150">
    <property type="entry name" value="DNA-glycosylase"/>
    <property type="match status" value="1"/>
</dbReference>
<evidence type="ECO:0000259" key="2">
    <source>
        <dbReference type="SMART" id="SM00478"/>
    </source>
</evidence>
<dbReference type="SMART" id="SM00478">
    <property type="entry name" value="ENDO3c"/>
    <property type="match status" value="1"/>
</dbReference>
<proteinExistence type="predicted"/>
<comment type="caution">
    <text evidence="3">The sequence shown here is derived from an EMBL/GenBank/DDBJ whole genome shotgun (WGS) entry which is preliminary data.</text>
</comment>
<feature type="region of interest" description="Disordered" evidence="1">
    <location>
        <begin position="1"/>
        <end position="29"/>
    </location>
</feature>
<dbReference type="AlphaFoldDB" id="A0ABD3RXR4"/>
<dbReference type="Gene3D" id="1.10.1670.10">
    <property type="entry name" value="Helix-hairpin-Helix base-excision DNA repair enzymes (C-terminal)"/>
    <property type="match status" value="1"/>
</dbReference>
<evidence type="ECO:0000313" key="4">
    <source>
        <dbReference type="Proteomes" id="UP001530377"/>
    </source>
</evidence>
<dbReference type="Pfam" id="PF00730">
    <property type="entry name" value="HhH-GPD"/>
    <property type="match status" value="1"/>
</dbReference>
<dbReference type="GO" id="GO:0140097">
    <property type="term" value="F:catalytic activity, acting on DNA"/>
    <property type="evidence" value="ECO:0007669"/>
    <property type="project" value="UniProtKB-ARBA"/>
</dbReference>
<name>A0ABD3RXR4_9STRA</name>
<dbReference type="CDD" id="cd00056">
    <property type="entry name" value="ENDO3c"/>
    <property type="match status" value="1"/>
</dbReference>
<evidence type="ECO:0000256" key="1">
    <source>
        <dbReference type="SAM" id="MobiDB-lite"/>
    </source>
</evidence>